<comment type="caution">
    <text evidence="1">The sequence shown here is derived from an EMBL/GenBank/DDBJ whole genome shotgun (WGS) entry which is preliminary data.</text>
</comment>
<accession>A0A219B518</accession>
<evidence type="ECO:0008006" key="3">
    <source>
        <dbReference type="Google" id="ProtNLM"/>
    </source>
</evidence>
<proteinExistence type="predicted"/>
<dbReference type="InterPro" id="IPR021955">
    <property type="entry name" value="DUF3572"/>
</dbReference>
<protein>
    <recommendedName>
        <fullName evidence="3">DUF3572 domain-containing protein</fullName>
    </recommendedName>
</protein>
<dbReference type="EMBL" id="NFZT01000001">
    <property type="protein sequence ID" value="OWV33284.1"/>
    <property type="molecule type" value="Genomic_DNA"/>
</dbReference>
<dbReference type="OrthoDB" id="7356934at2"/>
<dbReference type="Pfam" id="PF12096">
    <property type="entry name" value="DUF3572"/>
    <property type="match status" value="1"/>
</dbReference>
<dbReference type="Proteomes" id="UP000198462">
    <property type="component" value="Unassembled WGS sequence"/>
</dbReference>
<gene>
    <name evidence="1" type="ORF">B5C34_07290</name>
</gene>
<evidence type="ECO:0000313" key="2">
    <source>
        <dbReference type="Proteomes" id="UP000198462"/>
    </source>
</evidence>
<keyword evidence="2" id="KW-1185">Reference proteome</keyword>
<evidence type="ECO:0000313" key="1">
    <source>
        <dbReference type="EMBL" id="OWV33284.1"/>
    </source>
</evidence>
<reference evidence="2" key="1">
    <citation type="submission" date="2017-05" db="EMBL/GenBank/DDBJ databases">
        <authorList>
            <person name="Lin X."/>
        </authorList>
    </citation>
    <scope>NUCLEOTIDE SEQUENCE [LARGE SCALE GENOMIC DNA]</scope>
    <source>
        <strain evidence="2">JLT2012</strain>
    </source>
</reference>
<dbReference type="AlphaFoldDB" id="A0A219B518"/>
<name>A0A219B518_9SPHN</name>
<organism evidence="1 2">
    <name type="scientific">Pacificimonas flava</name>
    <dbReference type="NCBI Taxonomy" id="1234595"/>
    <lineage>
        <taxon>Bacteria</taxon>
        <taxon>Pseudomonadati</taxon>
        <taxon>Pseudomonadota</taxon>
        <taxon>Alphaproteobacteria</taxon>
        <taxon>Sphingomonadales</taxon>
        <taxon>Sphingosinicellaceae</taxon>
        <taxon>Pacificimonas</taxon>
    </lineage>
</organism>
<sequence length="90" mass="9837">MLQSGSQDAQIVALRALTYILTEEKRAARFLSLTGYGVDDLRQAADSPQVQQAVFAFLAGYEPDLLGCAEELDMTPEELAAYAQPDRAEI</sequence>